<feature type="domain" description="RDRP core" evidence="10">
    <location>
        <begin position="53"/>
        <end position="231"/>
    </location>
</feature>
<keyword evidence="3 8" id="KW-0808">Transferase</keyword>
<organism evidence="12 13">
    <name type="scientific">Dunaliella salina</name>
    <name type="common">Green alga</name>
    <name type="synonym">Protococcus salinus</name>
    <dbReference type="NCBI Taxonomy" id="3046"/>
    <lineage>
        <taxon>Eukaryota</taxon>
        <taxon>Viridiplantae</taxon>
        <taxon>Chlorophyta</taxon>
        <taxon>core chlorophytes</taxon>
        <taxon>Chlorophyceae</taxon>
        <taxon>CS clade</taxon>
        <taxon>Chlamydomonadales</taxon>
        <taxon>Dunaliellaceae</taxon>
        <taxon>Dunaliella</taxon>
    </lineage>
</organism>
<keyword evidence="5 8" id="KW-0694">RNA-binding</keyword>
<evidence type="ECO:0000256" key="6">
    <source>
        <dbReference type="ARBA" id="ARBA00023158"/>
    </source>
</evidence>
<sequence length="641" mass="71130">MPGTDNSAPDIIRKFWMGDIFKSIKVPAKAAARMGQCFSTTHKTVVVDDRDVIRFRGAKGVLSLNSSLQGCKIRLRPSQIKFEASRGKAHQALEVVGLARPVPYYLNRHVILLMSNNGVPEEVFLQKQADMVRRLDAMMKDSRAAEMVLPQLGGVNCLLMLRQMLKGGHSPQDEPLLHQCLLAVRTAALSELRAKARVLVTDGVCLIGAPDETGCLQEGCVFAGSFTSCTRQQRDLPAYHHRQGCGGKASSHAPRDDPNKMSGSDLDGDQYAVTWDPTLMPTKSNQEPMDYTACKPKEVKEVTPNHLLEHFIKFVQNDNLGVIANAWLAHADWVRHQPPYQDIIKVKECTELAILHSTAVDFPKTGEPARLRKDLLPGKVPHWLERKDKDTFKSTSVIGKLYDAVADEQQKVAKDQSNFQALLRAGNTRGPTLPALLKSVDSANTSAWLHFAARLYAAYERSMLELMNRFGVYDEGEMLTGAIKKLNKFRKRKAHDTREAIVQEVQATASRVLRIFLAAILQKQQQQQQPDHYATNHFDEACGALEGPYKDVSTDEMRRSLGWPHPALAGAAACAVYKVTYRELAGADSMEAAESSDESSSSDRGERRSDDRMPRMKREGGQSRPRLLGLPWIVAAEALGA</sequence>
<evidence type="ECO:0000313" key="12">
    <source>
        <dbReference type="EMBL" id="KAF5829646.1"/>
    </source>
</evidence>
<dbReference type="EC" id="2.7.7.48" evidence="8"/>
<feature type="domain" description="RDRP core" evidence="10">
    <location>
        <begin position="250"/>
        <end position="405"/>
    </location>
</feature>
<name>A0ABQ7G4W2_DUNSA</name>
<dbReference type="InterPro" id="IPR058752">
    <property type="entry name" value="RDRP_C_head"/>
</dbReference>
<reference evidence="12" key="1">
    <citation type="submission" date="2017-08" db="EMBL/GenBank/DDBJ databases">
        <authorList>
            <person name="Polle J.E."/>
            <person name="Barry K."/>
            <person name="Cushman J."/>
            <person name="Schmutz J."/>
            <person name="Tran D."/>
            <person name="Hathwaick L.T."/>
            <person name="Yim W.C."/>
            <person name="Jenkins J."/>
            <person name="Mckie-Krisberg Z.M."/>
            <person name="Prochnik S."/>
            <person name="Lindquist E."/>
            <person name="Dockter R.B."/>
            <person name="Adam C."/>
            <person name="Molina H."/>
            <person name="Bunkerborg J."/>
            <person name="Jin E."/>
            <person name="Buchheim M."/>
            <person name="Magnuson J."/>
        </authorList>
    </citation>
    <scope>NUCLEOTIDE SEQUENCE</scope>
    <source>
        <strain evidence="12">CCAP 19/18</strain>
    </source>
</reference>
<comment type="function">
    <text evidence="8">Probably involved in the RNA silencing pathway and required for the generation of small interfering RNAs (siRNAs).</text>
</comment>
<protein>
    <recommendedName>
        <fullName evidence="8">RNA-dependent RNA polymerase</fullName>
        <ecNumber evidence="8">2.7.7.48</ecNumber>
    </recommendedName>
</protein>
<evidence type="ECO:0000256" key="8">
    <source>
        <dbReference type="RuleBase" id="RU363098"/>
    </source>
</evidence>
<evidence type="ECO:0000313" key="13">
    <source>
        <dbReference type="Proteomes" id="UP000815325"/>
    </source>
</evidence>
<dbReference type="Proteomes" id="UP000815325">
    <property type="component" value="Unassembled WGS sequence"/>
</dbReference>
<dbReference type="EMBL" id="MU070131">
    <property type="protein sequence ID" value="KAF5829646.1"/>
    <property type="molecule type" value="Genomic_DNA"/>
</dbReference>
<evidence type="ECO:0000256" key="2">
    <source>
        <dbReference type="ARBA" id="ARBA00022484"/>
    </source>
</evidence>
<keyword evidence="4 8" id="KW-0548">Nucleotidyltransferase</keyword>
<evidence type="ECO:0000256" key="5">
    <source>
        <dbReference type="ARBA" id="ARBA00022884"/>
    </source>
</evidence>
<keyword evidence="6 8" id="KW-0943">RNA-mediated gene silencing</keyword>
<evidence type="ECO:0000256" key="7">
    <source>
        <dbReference type="ARBA" id="ARBA00048744"/>
    </source>
</evidence>
<evidence type="ECO:0000259" key="11">
    <source>
        <dbReference type="Pfam" id="PF26253"/>
    </source>
</evidence>
<dbReference type="PANTHER" id="PTHR23079">
    <property type="entry name" value="RNA-DEPENDENT RNA POLYMERASE"/>
    <property type="match status" value="1"/>
</dbReference>
<evidence type="ECO:0000256" key="4">
    <source>
        <dbReference type="ARBA" id="ARBA00022695"/>
    </source>
</evidence>
<dbReference type="Pfam" id="PF26253">
    <property type="entry name" value="RdRP_head"/>
    <property type="match status" value="1"/>
</dbReference>
<comment type="similarity">
    <text evidence="1 8">Belongs to the RdRP family.</text>
</comment>
<dbReference type="InterPro" id="IPR007855">
    <property type="entry name" value="RDRP"/>
</dbReference>
<feature type="domain" description="RDRP C-terminal head" evidence="11">
    <location>
        <begin position="446"/>
        <end position="582"/>
    </location>
</feature>
<proteinExistence type="inferred from homology"/>
<evidence type="ECO:0000256" key="9">
    <source>
        <dbReference type="SAM" id="MobiDB-lite"/>
    </source>
</evidence>
<evidence type="ECO:0000256" key="1">
    <source>
        <dbReference type="ARBA" id="ARBA00005762"/>
    </source>
</evidence>
<keyword evidence="2 8" id="KW-0696">RNA-directed RNA polymerase</keyword>
<evidence type="ECO:0000259" key="10">
    <source>
        <dbReference type="Pfam" id="PF05183"/>
    </source>
</evidence>
<gene>
    <name evidence="12" type="ORF">DUNSADRAFT_15696</name>
</gene>
<keyword evidence="13" id="KW-1185">Reference proteome</keyword>
<feature type="region of interest" description="Disordered" evidence="9">
    <location>
        <begin position="588"/>
        <end position="624"/>
    </location>
</feature>
<comment type="caution">
    <text evidence="12">The sequence shown here is derived from an EMBL/GenBank/DDBJ whole genome shotgun (WGS) entry which is preliminary data.</text>
</comment>
<feature type="region of interest" description="Disordered" evidence="9">
    <location>
        <begin position="240"/>
        <end position="265"/>
    </location>
</feature>
<feature type="compositionally biased region" description="Basic and acidic residues" evidence="9">
    <location>
        <begin position="601"/>
        <end position="621"/>
    </location>
</feature>
<feature type="domain" description="RDRP core" evidence="10">
    <location>
        <begin position="16"/>
        <end position="48"/>
    </location>
</feature>
<dbReference type="InterPro" id="IPR057596">
    <property type="entry name" value="RDRP_core"/>
</dbReference>
<comment type="catalytic activity">
    <reaction evidence="7 8">
        <text>RNA(n) + a ribonucleoside 5'-triphosphate = RNA(n+1) + diphosphate</text>
        <dbReference type="Rhea" id="RHEA:21248"/>
        <dbReference type="Rhea" id="RHEA-COMP:14527"/>
        <dbReference type="Rhea" id="RHEA-COMP:17342"/>
        <dbReference type="ChEBI" id="CHEBI:33019"/>
        <dbReference type="ChEBI" id="CHEBI:61557"/>
        <dbReference type="ChEBI" id="CHEBI:140395"/>
        <dbReference type="EC" id="2.7.7.48"/>
    </reaction>
</comment>
<dbReference type="PANTHER" id="PTHR23079:SF55">
    <property type="entry name" value="RNA-DIRECTED RNA POLYMERASE"/>
    <property type="match status" value="1"/>
</dbReference>
<dbReference type="Pfam" id="PF05183">
    <property type="entry name" value="RdRP"/>
    <property type="match status" value="3"/>
</dbReference>
<evidence type="ECO:0000256" key="3">
    <source>
        <dbReference type="ARBA" id="ARBA00022679"/>
    </source>
</evidence>
<accession>A0ABQ7G4W2</accession>